<feature type="domain" description="Methanolan biosynthesis EpsI" evidence="1">
    <location>
        <begin position="8"/>
        <end position="152"/>
    </location>
</feature>
<accession>A0A2S8FCW4</accession>
<dbReference type="RefSeq" id="WP_105332978.1">
    <property type="nucleotide sequence ID" value="NZ_PUHY01000015.1"/>
</dbReference>
<name>A0A2S8FCW4_9BACT</name>
<dbReference type="Proteomes" id="UP000238322">
    <property type="component" value="Unassembled WGS sequence"/>
</dbReference>
<dbReference type="EMBL" id="PUHY01000015">
    <property type="protein sequence ID" value="PQO29784.1"/>
    <property type="molecule type" value="Genomic_DNA"/>
</dbReference>
<dbReference type="NCBIfam" id="TIGR02914">
    <property type="entry name" value="EpsI_fam"/>
    <property type="match status" value="1"/>
</dbReference>
<proteinExistence type="predicted"/>
<evidence type="ECO:0000313" key="3">
    <source>
        <dbReference type="Proteomes" id="UP000238322"/>
    </source>
</evidence>
<gene>
    <name evidence="2" type="primary">epsI</name>
    <name evidence="2" type="ORF">C5Y83_27465</name>
</gene>
<dbReference type="AlphaFoldDB" id="A0A2S8FCW4"/>
<comment type="caution">
    <text evidence="2">The sequence shown here is derived from an EMBL/GenBank/DDBJ whole genome shotgun (WGS) entry which is preliminary data.</text>
</comment>
<dbReference type="Pfam" id="PF11984">
    <property type="entry name" value="DUF3485"/>
    <property type="match status" value="1"/>
</dbReference>
<dbReference type="InterPro" id="IPR014263">
    <property type="entry name" value="Methanolan_biosynth_EpsI"/>
</dbReference>
<sequence length="210" mass="23504">MIGRLIFLIVLVVGTQLMVQWIEAGKLQQMPSEVIVNAAELPMQLDEWNGEEIDLDKRTFVSIGADSATNRLYHNDKGDWVSVHVAVWTEQSSWTPHHPEICYPSSGWEINSTDTISLETGNTIDAQLMTCHRRGEDAVTLFWYQTGELVYVDRDGGREAHIQLRNRGIRPPLIKILLQMSGTESDVASIPLSDIGKKIGDWAKNASSSD</sequence>
<evidence type="ECO:0000259" key="1">
    <source>
        <dbReference type="Pfam" id="PF11984"/>
    </source>
</evidence>
<protein>
    <submittedName>
        <fullName evidence="2">EpsI family protein</fullName>
    </submittedName>
</protein>
<evidence type="ECO:0000313" key="2">
    <source>
        <dbReference type="EMBL" id="PQO29784.1"/>
    </source>
</evidence>
<organism evidence="2 3">
    <name type="scientific">Blastopirellula marina</name>
    <dbReference type="NCBI Taxonomy" id="124"/>
    <lineage>
        <taxon>Bacteria</taxon>
        <taxon>Pseudomonadati</taxon>
        <taxon>Planctomycetota</taxon>
        <taxon>Planctomycetia</taxon>
        <taxon>Pirellulales</taxon>
        <taxon>Pirellulaceae</taxon>
        <taxon>Blastopirellula</taxon>
    </lineage>
</organism>
<reference evidence="2 3" key="1">
    <citation type="submission" date="2018-02" db="EMBL/GenBank/DDBJ databases">
        <title>Comparative genomes isolates from brazilian mangrove.</title>
        <authorList>
            <person name="Araujo J.E."/>
            <person name="Taketani R.G."/>
            <person name="Silva M.C.P."/>
            <person name="Loureco M.V."/>
            <person name="Andreote F.D."/>
        </authorList>
    </citation>
    <scope>NUCLEOTIDE SEQUENCE [LARGE SCALE GENOMIC DNA]</scope>
    <source>
        <strain evidence="2 3">Hex-1 MGV</strain>
    </source>
</reference>